<reference evidence="1 2" key="1">
    <citation type="submission" date="2016-07" db="EMBL/GenBank/DDBJ databases">
        <title>Revisiting the taxonomy of the Elizabethkingia Genus using Whole-Genome Sequencing, Optical Mapping, and MALDI-TOF, along with proposal of three novel Elizabethkingia species: Elizabethkingia bruuniana sp. nov., Elizabethkingia ursingii sp. nov., and Elizabethkingia occulta sp. nov.</title>
        <authorList>
            <person name="Nicholson A.C."/>
        </authorList>
    </citation>
    <scope>NUCLEOTIDE SEQUENCE [LARGE SCALE GENOMIC DNA]</scope>
    <source>
        <strain evidence="1 2">F3201</strain>
    </source>
</reference>
<dbReference type="AlphaFoldDB" id="A0AAU8V2I8"/>
<evidence type="ECO:0008006" key="3">
    <source>
        <dbReference type="Google" id="ProtNLM"/>
    </source>
</evidence>
<evidence type="ECO:0000313" key="1">
    <source>
        <dbReference type="EMBL" id="AQX03627.1"/>
    </source>
</evidence>
<protein>
    <recommendedName>
        <fullName evidence="3">Fimbrillin family protein</fullName>
    </recommendedName>
</protein>
<sequence>MIKTILPIKYSILFIVFCSGMFSSCRSSEQSITEENNTPFNVVINLVSAGNQPETFRKTASSDQKNISDNEIQKFTVPLDETTDITATLSPKIENKKNPATTRAVTELEDDIRYKVAVYDSSGNFVDEKTFTYKQDDTGFQLDGNQNYTFVAYSVNSTSTVPTVSNTPRTLATDRLNNVNGDLMYFKTNMTVSSSGTNYLDIVLKHLYSQITTKLDARQVGAISLVENATIGPTNNSANLSLGTGSLTYNSSPGAVTPVTNFQTLNTEVVTSAPTLLISNTTEAARLNIGRIIVGGIPRDNYRLSNLKITPGVQYNLNLRLGPCRENVNSSGRFGLFDGNTRRFDLPPTTNLGTVFDIYTLSRSFMFIINGTRIARNEIYFDTQPYGQHRQNMRFTDGTTWGRNGIPEIYEMVGDIGIPLIRVVVNNDGVVSMFGSKTSRGELHPLELTNGNSFNNITWSRTGTNTLIVGQQNIALTYISAAVTGQRTIPCAP</sequence>
<evidence type="ECO:0000313" key="2">
    <source>
        <dbReference type="Proteomes" id="UP000190848"/>
    </source>
</evidence>
<organism evidence="1 2">
    <name type="scientific">Elizabethkingia anophelis</name>
    <dbReference type="NCBI Taxonomy" id="1117645"/>
    <lineage>
        <taxon>Bacteria</taxon>
        <taxon>Pseudomonadati</taxon>
        <taxon>Bacteroidota</taxon>
        <taxon>Flavobacteriia</taxon>
        <taxon>Flavobacteriales</taxon>
        <taxon>Weeksellaceae</taxon>
        <taxon>Elizabethkingia</taxon>
    </lineage>
</organism>
<proteinExistence type="predicted"/>
<dbReference type="EMBL" id="CP016374">
    <property type="protein sequence ID" value="AQX03627.1"/>
    <property type="molecule type" value="Genomic_DNA"/>
</dbReference>
<dbReference type="PROSITE" id="PS51257">
    <property type="entry name" value="PROKAR_LIPOPROTEIN"/>
    <property type="match status" value="1"/>
</dbReference>
<dbReference type="Proteomes" id="UP000190848">
    <property type="component" value="Chromosome"/>
</dbReference>
<name>A0AAU8V2I8_9FLAO</name>
<gene>
    <name evidence="1" type="ORF">BBD32_15475</name>
</gene>
<dbReference type="RefSeq" id="WP_078396944.1">
    <property type="nucleotide sequence ID" value="NZ_CP016374.1"/>
</dbReference>
<accession>A0AAU8V2I8</accession>